<name>A0ABS6XKE1_9SPHN</name>
<evidence type="ECO:0000256" key="1">
    <source>
        <dbReference type="ARBA" id="ARBA00004141"/>
    </source>
</evidence>
<evidence type="ECO:0000313" key="12">
    <source>
        <dbReference type="Proteomes" id="UP001197214"/>
    </source>
</evidence>
<feature type="transmembrane region" description="Helical" evidence="7">
    <location>
        <begin position="426"/>
        <end position="448"/>
    </location>
</feature>
<gene>
    <name evidence="11" type="ORF">KY084_03200</name>
</gene>
<feature type="transmembrane region" description="Helical" evidence="7">
    <location>
        <begin position="184"/>
        <end position="206"/>
    </location>
</feature>
<protein>
    <submittedName>
        <fullName evidence="11">Peptidase domain-containing ABC transporter</fullName>
    </submittedName>
</protein>
<keyword evidence="2 7" id="KW-0812">Transmembrane</keyword>
<evidence type="ECO:0000259" key="10">
    <source>
        <dbReference type="PROSITE" id="PS50990"/>
    </source>
</evidence>
<dbReference type="PROSITE" id="PS50990">
    <property type="entry name" value="PEPTIDASE_C39"/>
    <property type="match status" value="1"/>
</dbReference>
<dbReference type="SMART" id="SM00382">
    <property type="entry name" value="AAA"/>
    <property type="match status" value="1"/>
</dbReference>
<feature type="domain" description="ABC transporter" evidence="8">
    <location>
        <begin position="502"/>
        <end position="719"/>
    </location>
</feature>
<evidence type="ECO:0000259" key="8">
    <source>
        <dbReference type="PROSITE" id="PS50893"/>
    </source>
</evidence>
<dbReference type="PROSITE" id="PS00211">
    <property type="entry name" value="ABC_TRANSPORTER_1"/>
    <property type="match status" value="1"/>
</dbReference>
<evidence type="ECO:0000256" key="3">
    <source>
        <dbReference type="ARBA" id="ARBA00022741"/>
    </source>
</evidence>
<dbReference type="PANTHER" id="PTHR24221">
    <property type="entry name" value="ATP-BINDING CASSETTE SUB-FAMILY B"/>
    <property type="match status" value="1"/>
</dbReference>
<evidence type="ECO:0000256" key="6">
    <source>
        <dbReference type="ARBA" id="ARBA00023136"/>
    </source>
</evidence>
<evidence type="ECO:0000256" key="4">
    <source>
        <dbReference type="ARBA" id="ARBA00022840"/>
    </source>
</evidence>
<evidence type="ECO:0000313" key="11">
    <source>
        <dbReference type="EMBL" id="MBW4329880.1"/>
    </source>
</evidence>
<accession>A0ABS6XKE1</accession>
<dbReference type="InterPro" id="IPR039421">
    <property type="entry name" value="Type_1_exporter"/>
</dbReference>
<feature type="transmembrane region" description="Helical" evidence="7">
    <location>
        <begin position="246"/>
        <end position="267"/>
    </location>
</feature>
<evidence type="ECO:0000256" key="5">
    <source>
        <dbReference type="ARBA" id="ARBA00022989"/>
    </source>
</evidence>
<organism evidence="11 12">
    <name type="scientific">Stakelama flava</name>
    <dbReference type="NCBI Taxonomy" id="2860338"/>
    <lineage>
        <taxon>Bacteria</taxon>
        <taxon>Pseudomonadati</taxon>
        <taxon>Pseudomonadota</taxon>
        <taxon>Alphaproteobacteria</taxon>
        <taxon>Sphingomonadales</taxon>
        <taxon>Sphingomonadaceae</taxon>
        <taxon>Stakelama</taxon>
    </lineage>
</organism>
<dbReference type="InterPro" id="IPR005074">
    <property type="entry name" value="Peptidase_C39"/>
</dbReference>
<feature type="domain" description="ABC transmembrane type-1" evidence="9">
    <location>
        <begin position="191"/>
        <end position="468"/>
    </location>
</feature>
<dbReference type="Pfam" id="PF03412">
    <property type="entry name" value="Peptidase_C39"/>
    <property type="match status" value="1"/>
</dbReference>
<evidence type="ECO:0000259" key="9">
    <source>
        <dbReference type="PROSITE" id="PS50929"/>
    </source>
</evidence>
<keyword evidence="6 7" id="KW-0472">Membrane</keyword>
<keyword evidence="3" id="KW-0547">Nucleotide-binding</keyword>
<dbReference type="Pfam" id="PF00664">
    <property type="entry name" value="ABC_membrane"/>
    <property type="match status" value="1"/>
</dbReference>
<dbReference type="PROSITE" id="PS50893">
    <property type="entry name" value="ABC_TRANSPORTER_2"/>
    <property type="match status" value="1"/>
</dbReference>
<dbReference type="CDD" id="cd18567">
    <property type="entry name" value="ABC_6TM_CvaB_RaxB_like"/>
    <property type="match status" value="1"/>
</dbReference>
<dbReference type="Proteomes" id="UP001197214">
    <property type="component" value="Unassembled WGS sequence"/>
</dbReference>
<dbReference type="EMBL" id="JAHWZX010000002">
    <property type="protein sequence ID" value="MBW4329880.1"/>
    <property type="molecule type" value="Genomic_DNA"/>
</dbReference>
<comment type="subcellular location">
    <subcellularLocation>
        <location evidence="1">Membrane</location>
        <topology evidence="1">Multi-pass membrane protein</topology>
    </subcellularLocation>
</comment>
<dbReference type="InterPro" id="IPR003593">
    <property type="entry name" value="AAA+_ATPase"/>
</dbReference>
<dbReference type="PROSITE" id="PS50929">
    <property type="entry name" value="ABC_TM1F"/>
    <property type="match status" value="1"/>
</dbReference>
<feature type="transmembrane region" description="Helical" evidence="7">
    <location>
        <begin position="221"/>
        <end position="239"/>
    </location>
</feature>
<feature type="domain" description="Peptidase C39" evidence="10">
    <location>
        <begin position="35"/>
        <end position="154"/>
    </location>
</feature>
<dbReference type="InterPro" id="IPR011527">
    <property type="entry name" value="ABC1_TM_dom"/>
</dbReference>
<keyword evidence="4" id="KW-0067">ATP-binding</keyword>
<dbReference type="PANTHER" id="PTHR24221:SF606">
    <property type="entry name" value="COLICIN V SECRETION-PROCESSING ATP-BINDING PROTEIN"/>
    <property type="match status" value="1"/>
</dbReference>
<sequence length="719" mass="78924">MVVRSSFRGEPPLTQIDRSLDIGFLTRTRIKLVRQTEIAECGLAALTMIACYHGLSVDLGSMRRRFALSLRGAPLRSLMLMADRIGLTARAVKAPLEQIGGLHLPAILHWDLNHYVVVERVRHGRALIHNPDGRSGWLPMSEVSRHFTGVALELRPSGSFVPSTSKERITLGELRKSASGLKRALMQTLTLSLVLQAFVLASPYYMQIAIDDALPSLDLDLLSVLAVGFALFTLVNVAAGFLRSFVLLVAGSSLGFGISASIARRLFRLPIDWFEKRHVGDVLSRFQSVQPIQTLLTQGAVAGIIDGSMAAFTFVLMIWYSPTLALVAAVAFALYLVLRLVTFSLEREANESYIVAHGKEQTTMIETVRGITALRLFGHEAARHSFWQTRLVEAINAQLRVSRIGVWQNSGNALVFGLEAVLSVWLAIRLVISGNGFSVGMVFAYMAYKQQFITKASSFVDQAIALRMLGLHLDRLSDIALAEEDASFGPDQDIESELSGRLDLKGVFYRYGPTDPIILDDLSVSIGAGEHVAITGPSGGGKSTLVKLMLGLIEPSRGEVLVDGQPLTTFGRKSFHRQVAAVLQEDSLFAGSLAENIALYDDEMDLDMIAEAAELASIHDEIVRMPMKYETLVGDMGSTMSGGQKQRLLLARALYRRPRLLIMDEGTAQLDLEHERRINEAVAKMGITRIIIAHRQETIDMAGRVLMLRDGKLSEVSTS</sequence>
<proteinExistence type="predicted"/>
<dbReference type="Pfam" id="PF00005">
    <property type="entry name" value="ABC_tran"/>
    <property type="match status" value="1"/>
</dbReference>
<evidence type="ECO:0000256" key="2">
    <source>
        <dbReference type="ARBA" id="ARBA00022692"/>
    </source>
</evidence>
<dbReference type="InterPro" id="IPR017871">
    <property type="entry name" value="ABC_transporter-like_CS"/>
</dbReference>
<comment type="caution">
    <text evidence="11">The sequence shown here is derived from an EMBL/GenBank/DDBJ whole genome shotgun (WGS) entry which is preliminary data.</text>
</comment>
<dbReference type="InterPro" id="IPR003439">
    <property type="entry name" value="ABC_transporter-like_ATP-bd"/>
</dbReference>
<evidence type="ECO:0000256" key="7">
    <source>
        <dbReference type="SAM" id="Phobius"/>
    </source>
</evidence>
<keyword evidence="12" id="KW-1185">Reference proteome</keyword>
<keyword evidence="5 7" id="KW-1133">Transmembrane helix</keyword>
<feature type="transmembrane region" description="Helical" evidence="7">
    <location>
        <begin position="317"/>
        <end position="338"/>
    </location>
</feature>
<reference evidence="11 12" key="1">
    <citation type="submission" date="2021-07" db="EMBL/GenBank/DDBJ databases">
        <title>Stakelama flava sp. nov., a novel endophytic bacterium isolated from branch of Kandelia candel.</title>
        <authorList>
            <person name="Tuo L."/>
        </authorList>
    </citation>
    <scope>NUCLEOTIDE SEQUENCE [LARGE SCALE GENOMIC DNA]</scope>
    <source>
        <strain evidence="11 12">CBK3Z-3</strain>
    </source>
</reference>